<evidence type="ECO:0000256" key="2">
    <source>
        <dbReference type="SAM" id="Phobius"/>
    </source>
</evidence>
<feature type="compositionally biased region" description="Pro residues" evidence="1">
    <location>
        <begin position="76"/>
        <end position="97"/>
    </location>
</feature>
<dbReference type="EMBL" id="JAEMWZ010000260">
    <property type="protein sequence ID" value="KAG7128947.1"/>
    <property type="molecule type" value="Genomic_DNA"/>
</dbReference>
<keyword evidence="2" id="KW-1133">Transmembrane helix</keyword>
<feature type="compositionally biased region" description="Basic and acidic residues" evidence="1">
    <location>
        <begin position="458"/>
        <end position="467"/>
    </location>
</feature>
<protein>
    <submittedName>
        <fullName evidence="3">Uncharacterized protein</fullName>
    </submittedName>
</protein>
<gene>
    <name evidence="3" type="ORF">HYQ45_011663</name>
</gene>
<evidence type="ECO:0000256" key="1">
    <source>
        <dbReference type="SAM" id="MobiDB-lite"/>
    </source>
</evidence>
<feature type="compositionally biased region" description="Pro residues" evidence="1">
    <location>
        <begin position="202"/>
        <end position="230"/>
    </location>
</feature>
<name>A0A8I2ZFC6_VERLO</name>
<feature type="region of interest" description="Disordered" evidence="1">
    <location>
        <begin position="407"/>
        <end position="467"/>
    </location>
</feature>
<proteinExistence type="predicted"/>
<feature type="region of interest" description="Disordered" evidence="1">
    <location>
        <begin position="1"/>
        <end position="283"/>
    </location>
</feature>
<feature type="compositionally biased region" description="Pro residues" evidence="1">
    <location>
        <begin position="161"/>
        <end position="170"/>
    </location>
</feature>
<feature type="compositionally biased region" description="Polar residues" evidence="1">
    <location>
        <begin position="147"/>
        <end position="160"/>
    </location>
</feature>
<evidence type="ECO:0000313" key="3">
    <source>
        <dbReference type="EMBL" id="KAG7128947.1"/>
    </source>
</evidence>
<keyword evidence="2" id="KW-0812">Transmembrane</keyword>
<accession>A0A8I2ZFC6</accession>
<organism evidence="3 4">
    <name type="scientific">Verticillium longisporum</name>
    <name type="common">Verticillium dahliae var. longisporum</name>
    <dbReference type="NCBI Taxonomy" id="100787"/>
    <lineage>
        <taxon>Eukaryota</taxon>
        <taxon>Fungi</taxon>
        <taxon>Dikarya</taxon>
        <taxon>Ascomycota</taxon>
        <taxon>Pezizomycotina</taxon>
        <taxon>Sordariomycetes</taxon>
        <taxon>Hypocreomycetidae</taxon>
        <taxon>Glomerellales</taxon>
        <taxon>Plectosphaerellaceae</taxon>
        <taxon>Verticillium</taxon>
    </lineage>
</organism>
<feature type="transmembrane region" description="Helical" evidence="2">
    <location>
        <begin position="328"/>
        <end position="351"/>
    </location>
</feature>
<dbReference type="Proteomes" id="UP000689129">
    <property type="component" value="Unassembled WGS sequence"/>
</dbReference>
<dbReference type="AlphaFoldDB" id="A0A8I2ZFC6"/>
<feature type="compositionally biased region" description="Low complexity" evidence="1">
    <location>
        <begin position="231"/>
        <end position="249"/>
    </location>
</feature>
<keyword evidence="2" id="KW-0472">Membrane</keyword>
<feature type="compositionally biased region" description="Pro residues" evidence="1">
    <location>
        <begin position="250"/>
        <end position="261"/>
    </location>
</feature>
<comment type="caution">
    <text evidence="3">The sequence shown here is derived from an EMBL/GenBank/DDBJ whole genome shotgun (WGS) entry which is preliminary data.</text>
</comment>
<reference evidence="3" key="1">
    <citation type="journal article" date="2021" name="Mol. Plant Pathol.">
        <title>A 20-kb lineage-specific genomic region tames virulence in pathogenic amphidiploid Verticillium longisporum.</title>
        <authorList>
            <person name="Harting R."/>
            <person name="Starke J."/>
            <person name="Kusch H."/>
            <person name="Poggeler S."/>
            <person name="Maurus I."/>
            <person name="Schluter R."/>
            <person name="Landesfeind M."/>
            <person name="Bulla I."/>
            <person name="Nowrousian M."/>
            <person name="de Jonge R."/>
            <person name="Stahlhut G."/>
            <person name="Hoff K.J."/>
            <person name="Asshauer K.P."/>
            <person name="Thurmer A."/>
            <person name="Stanke M."/>
            <person name="Daniel R."/>
            <person name="Morgenstern B."/>
            <person name="Thomma B.P.H.J."/>
            <person name="Kronstad J.W."/>
            <person name="Braus-Stromeyer S.A."/>
            <person name="Braus G.H."/>
        </authorList>
    </citation>
    <scope>NUCLEOTIDE SEQUENCE</scope>
    <source>
        <strain evidence="3">Vl32</strain>
    </source>
</reference>
<sequence>MDGATHNVLRYSQRRSRRNTPKFVGRPRHNLARRQVPPPQPVPTVPGSESNSAITVPGVPGAPDSDSDSGNEAAQPSPPGAVLPPGAVPPGVAPPPGAQVDSSDDGADSGNEQLQPAPLPPPGFPTNGAATQLGRQPVGQIPGALPFTTTLPGNPVQTGNLPPPQQPVPVNPDAGRRPPSNAERPLPGSMNTIPPVGAIPITVPPAPAPVQPPVPVQPPPQAQPPAPVQPVQPDQPVQPVQPLPQAQQPQQPPQQPQPVLPLPTASASLPIPSQPSAALPSAVQPPLAGIPGLTSIAREEVAPTPTGSTVAAPVVAPANTGGDSDRGIAVGITFGTLALIGILVAIGIFIFKKNSSKKADVEAAAPPPAPVAAPAPLAIPQTARAPRANNQTIIEAYGRDENDMEQMGYYNEKGFQKLPPLPQQGGDQDYGGEDDYNNNRNDNNSYMPGQGGLPVAQRDSDGRYLGR</sequence>
<dbReference type="OrthoDB" id="10677250at2759"/>
<feature type="compositionally biased region" description="Basic residues" evidence="1">
    <location>
        <begin position="12"/>
        <end position="32"/>
    </location>
</feature>
<evidence type="ECO:0000313" key="4">
    <source>
        <dbReference type="Proteomes" id="UP000689129"/>
    </source>
</evidence>